<evidence type="ECO:0000256" key="1">
    <source>
        <dbReference type="SAM" id="Phobius"/>
    </source>
</evidence>
<keyword evidence="1" id="KW-0472">Membrane</keyword>
<dbReference type="RefSeq" id="WP_068852745.1">
    <property type="nucleotide sequence ID" value="NZ_LYDR01000154.1"/>
</dbReference>
<organism evidence="2 3">
    <name type="scientific">Planctopirus hydrillae</name>
    <dbReference type="NCBI Taxonomy" id="1841610"/>
    <lineage>
        <taxon>Bacteria</taxon>
        <taxon>Pseudomonadati</taxon>
        <taxon>Planctomycetota</taxon>
        <taxon>Planctomycetia</taxon>
        <taxon>Planctomycetales</taxon>
        <taxon>Planctomycetaceae</taxon>
        <taxon>Planctopirus</taxon>
    </lineage>
</organism>
<reference evidence="2 3" key="1">
    <citation type="submission" date="2016-05" db="EMBL/GenBank/DDBJ databases">
        <title>Genomic and physiological characterization of Planctopirus sp. isolated from fresh water lake.</title>
        <authorList>
            <person name="Subhash Y."/>
            <person name="Ramana C."/>
        </authorList>
    </citation>
    <scope>NUCLEOTIDE SEQUENCE [LARGE SCALE GENOMIC DNA]</scope>
    <source>
        <strain evidence="2 3">JC280</strain>
    </source>
</reference>
<evidence type="ECO:0000313" key="2">
    <source>
        <dbReference type="EMBL" id="ODA28320.1"/>
    </source>
</evidence>
<dbReference type="OrthoDB" id="278295at2"/>
<protein>
    <submittedName>
        <fullName evidence="2">Branched-chain amino acid aminotransferase</fullName>
    </submittedName>
</protein>
<dbReference type="GO" id="GO:0008483">
    <property type="term" value="F:transaminase activity"/>
    <property type="evidence" value="ECO:0007669"/>
    <property type="project" value="UniProtKB-KW"/>
</dbReference>
<dbReference type="EMBL" id="LYDR01000154">
    <property type="protein sequence ID" value="ODA28320.1"/>
    <property type="molecule type" value="Genomic_DNA"/>
</dbReference>
<dbReference type="AlphaFoldDB" id="A0A1C3E510"/>
<comment type="caution">
    <text evidence="2">The sequence shown here is derived from an EMBL/GenBank/DDBJ whole genome shotgun (WGS) entry which is preliminary data.</text>
</comment>
<keyword evidence="1" id="KW-1133">Transmembrane helix</keyword>
<name>A0A1C3E510_9PLAN</name>
<gene>
    <name evidence="2" type="ORF">A6X21_01180</name>
</gene>
<keyword evidence="1" id="KW-0812">Transmembrane</keyword>
<keyword evidence="2" id="KW-0032">Aminotransferase</keyword>
<proteinExistence type="predicted"/>
<dbReference type="Proteomes" id="UP000094828">
    <property type="component" value="Unassembled WGS sequence"/>
</dbReference>
<keyword evidence="3" id="KW-1185">Reference proteome</keyword>
<evidence type="ECO:0000313" key="3">
    <source>
        <dbReference type="Proteomes" id="UP000094828"/>
    </source>
</evidence>
<feature type="transmembrane region" description="Helical" evidence="1">
    <location>
        <begin position="15"/>
        <end position="36"/>
    </location>
</feature>
<accession>A0A1C3E510</accession>
<sequence length="106" mass="11274">MNALLFSLYHNEAGFIVSAELVLVATIAVLALVVGLSEVAHAVNQELEDVATAFGTVNQSYRYDGLTGHQGAVGGGKYRDSLDFCDGDRDIVCDAPSGEYGGYHNY</sequence>
<keyword evidence="2" id="KW-0808">Transferase</keyword>